<reference evidence="5" key="1">
    <citation type="submission" date="2016-06" db="UniProtKB">
        <authorList>
            <consortium name="WormBaseParasite"/>
        </authorList>
    </citation>
    <scope>IDENTIFICATION</scope>
</reference>
<dbReference type="AlphaFoldDB" id="A0A183HCP5"/>
<evidence type="ECO:0000313" key="5">
    <source>
        <dbReference type="WBParaSite" id="OFLC_0000525601-mRNA-1"/>
    </source>
</evidence>
<gene>
    <name evidence="3" type="ORF">OFLC_LOCUS5255</name>
</gene>
<feature type="compositionally biased region" description="Low complexity" evidence="1">
    <location>
        <begin position="233"/>
        <end position="242"/>
    </location>
</feature>
<feature type="transmembrane region" description="Helical" evidence="2">
    <location>
        <begin position="40"/>
        <end position="61"/>
    </location>
</feature>
<dbReference type="Proteomes" id="UP000267606">
    <property type="component" value="Unassembled WGS sequence"/>
</dbReference>
<protein>
    <submittedName>
        <fullName evidence="3 5">Uncharacterized protein</fullName>
    </submittedName>
</protein>
<keyword evidence="2" id="KW-0472">Membrane</keyword>
<feature type="compositionally biased region" description="Acidic residues" evidence="1">
    <location>
        <begin position="243"/>
        <end position="267"/>
    </location>
</feature>
<sequence>MMAEAKNKVADSNPAVPVEKKGLMTKEKVSKNVTCTKKTAYFLFLIAIASVVLSSFITYWVTKEKYDRSLEIRSFVDAHEAAVANVSMDEPPIEEEISSPTAAELRLPKDIVPIWFENKILHLLEKPVTRTKSSCDDIQEKKWTDKYNLTTKIYLPGYVEIPASKNMTFDADLIIKFWVDESTDKIVLNSLKLNFPENLEEIKILQDEIIQTEQISRARRSFESTTFDDYFTTLSSSSQSTTTEEEEMETEMESEMEAEIETTENEAESSTTPDMNFEGLEPTNATTEESPKSIKIAADVQVLNYIIFV</sequence>
<organism evidence="5">
    <name type="scientific">Onchocerca flexuosa</name>
    <dbReference type="NCBI Taxonomy" id="387005"/>
    <lineage>
        <taxon>Eukaryota</taxon>
        <taxon>Metazoa</taxon>
        <taxon>Ecdysozoa</taxon>
        <taxon>Nematoda</taxon>
        <taxon>Chromadorea</taxon>
        <taxon>Rhabditida</taxon>
        <taxon>Spirurina</taxon>
        <taxon>Spiruromorpha</taxon>
        <taxon>Filarioidea</taxon>
        <taxon>Onchocercidae</taxon>
        <taxon>Onchocerca</taxon>
    </lineage>
</organism>
<reference evidence="3 4" key="2">
    <citation type="submission" date="2018-11" db="EMBL/GenBank/DDBJ databases">
        <authorList>
            <consortium name="Pathogen Informatics"/>
        </authorList>
    </citation>
    <scope>NUCLEOTIDE SEQUENCE [LARGE SCALE GENOMIC DNA]</scope>
</reference>
<evidence type="ECO:0000313" key="3">
    <source>
        <dbReference type="EMBL" id="VDO42526.1"/>
    </source>
</evidence>
<proteinExistence type="predicted"/>
<accession>A0A183HCP5</accession>
<dbReference type="EMBL" id="UZAJ01004423">
    <property type="protein sequence ID" value="VDO42526.1"/>
    <property type="molecule type" value="Genomic_DNA"/>
</dbReference>
<evidence type="ECO:0000256" key="2">
    <source>
        <dbReference type="SAM" id="Phobius"/>
    </source>
</evidence>
<evidence type="ECO:0000313" key="4">
    <source>
        <dbReference type="Proteomes" id="UP000267606"/>
    </source>
</evidence>
<dbReference type="WBParaSite" id="OFLC_0000525601-mRNA-1">
    <property type="protein sequence ID" value="OFLC_0000525601-mRNA-1"/>
    <property type="gene ID" value="OFLC_0000525601"/>
</dbReference>
<keyword evidence="2" id="KW-1133">Transmembrane helix</keyword>
<evidence type="ECO:0000256" key="1">
    <source>
        <dbReference type="SAM" id="MobiDB-lite"/>
    </source>
</evidence>
<keyword evidence="2" id="KW-0812">Transmembrane</keyword>
<feature type="region of interest" description="Disordered" evidence="1">
    <location>
        <begin position="233"/>
        <end position="294"/>
    </location>
</feature>
<keyword evidence="4" id="KW-1185">Reference proteome</keyword>
<dbReference type="STRING" id="387005.A0A183HCP5"/>
<name>A0A183HCP5_9BILA</name>